<evidence type="ECO:0000313" key="2">
    <source>
        <dbReference type="EMBL" id="CAE7210536.1"/>
    </source>
</evidence>
<proteinExistence type="predicted"/>
<keyword evidence="3" id="KW-1185">Reference proteome</keyword>
<dbReference type="Gene3D" id="1.10.4080.10">
    <property type="entry name" value="ADP-ribosylation/Crystallin J1"/>
    <property type="match status" value="1"/>
</dbReference>
<dbReference type="GO" id="GO:0046872">
    <property type="term" value="F:metal ion binding"/>
    <property type="evidence" value="ECO:0007669"/>
    <property type="project" value="UniProtKB-KW"/>
</dbReference>
<comment type="caution">
    <text evidence="2">The sequence shown here is derived from an EMBL/GenBank/DDBJ whole genome shotgun (WGS) entry which is preliminary data.</text>
</comment>
<dbReference type="OrthoDB" id="2021138at2759"/>
<dbReference type="AlphaFoldDB" id="A0A812JNL2"/>
<dbReference type="Pfam" id="PF03747">
    <property type="entry name" value="ADP_ribosyl_GH"/>
    <property type="match status" value="1"/>
</dbReference>
<dbReference type="SUPFAM" id="SSF101478">
    <property type="entry name" value="ADP-ribosylglycohydrolase"/>
    <property type="match status" value="1"/>
</dbReference>
<keyword evidence="1" id="KW-0479">Metal-binding</keyword>
<dbReference type="PANTHER" id="PTHR16222">
    <property type="entry name" value="ADP-RIBOSYLGLYCOHYDROLASE"/>
    <property type="match status" value="1"/>
</dbReference>
<sequence length="430" mass="47257">MAHLHDSPLVKVNRKLKDRGGRASSLADWSLLQDVPDELLERTSSWLQQDAPPQARRAVGALVGLAVADWVGAPLEFLEVTDEPSDSRWDHDSFTCHNPNTTEIERGVLKPGQWTDDTSMALCLADSLCLCGCLDGSDLRKRFWCWHAEAMNTPWRLDPERTKRTSFGLGYNIAKSLIALHPDAPIEPEYLNPGSSDSGNGGLMRLAPVPIFYNGPDQLEAALDAAARSSLSTHPGCLATETARFLAFLLHSAINRVEDGLSARDFFIKQSAIYAARLDQSLAEADPESQYAADLRDIQALATSSKEGATERCWNWHEPTLDLLQTFRARGEKYNGHPVSRCYAGSYCMDGLAMTLHAVASTECFHRAVEKAVNFLGDADTVGAIAGQLAGAFYGFEGIDPRYVAALRNWDRGEIVCRAVLCYWHGRSSA</sequence>
<dbReference type="InterPro" id="IPR005502">
    <property type="entry name" value="Ribosyl_crysJ1"/>
</dbReference>
<dbReference type="PANTHER" id="PTHR16222:SF12">
    <property type="entry name" value="ADP-RIBOSYLGLYCOHYDROLASE-RELATED"/>
    <property type="match status" value="1"/>
</dbReference>
<feature type="binding site" evidence="1">
    <location>
        <position position="381"/>
    </location>
    <ligand>
        <name>Mg(2+)</name>
        <dbReference type="ChEBI" id="CHEBI:18420"/>
        <label>1</label>
    </ligand>
</feature>
<evidence type="ECO:0000313" key="3">
    <source>
        <dbReference type="Proteomes" id="UP000649617"/>
    </source>
</evidence>
<accession>A0A812JNL2</accession>
<reference evidence="2" key="1">
    <citation type="submission" date="2021-02" db="EMBL/GenBank/DDBJ databases">
        <authorList>
            <person name="Dougan E. K."/>
            <person name="Rhodes N."/>
            <person name="Thang M."/>
            <person name="Chan C."/>
        </authorList>
    </citation>
    <scope>NUCLEOTIDE SEQUENCE</scope>
</reference>
<protein>
    <submittedName>
        <fullName evidence="2">Tri1 protein</fullName>
    </submittedName>
</protein>
<comment type="cofactor">
    <cofactor evidence="1">
        <name>Mg(2+)</name>
        <dbReference type="ChEBI" id="CHEBI:18420"/>
    </cofactor>
    <text evidence="1">Binds 2 magnesium ions per subunit.</text>
</comment>
<feature type="binding site" evidence="1">
    <location>
        <position position="117"/>
    </location>
    <ligand>
        <name>Mg(2+)</name>
        <dbReference type="ChEBI" id="CHEBI:18420"/>
        <label>1</label>
    </ligand>
</feature>
<dbReference type="InterPro" id="IPR036705">
    <property type="entry name" value="Ribosyl_crysJ1_sf"/>
</dbReference>
<dbReference type="EMBL" id="CAJNIZ010002436">
    <property type="protein sequence ID" value="CAE7210536.1"/>
    <property type="molecule type" value="Genomic_DNA"/>
</dbReference>
<feature type="binding site" evidence="1">
    <location>
        <position position="115"/>
    </location>
    <ligand>
        <name>Mg(2+)</name>
        <dbReference type="ChEBI" id="CHEBI:18420"/>
        <label>1</label>
    </ligand>
</feature>
<keyword evidence="1" id="KW-0460">Magnesium</keyword>
<feature type="binding site" evidence="1">
    <location>
        <position position="378"/>
    </location>
    <ligand>
        <name>Mg(2+)</name>
        <dbReference type="ChEBI" id="CHEBI:18420"/>
        <label>1</label>
    </ligand>
</feature>
<dbReference type="InterPro" id="IPR050792">
    <property type="entry name" value="ADP-ribosylglycohydrolase"/>
</dbReference>
<organism evidence="2 3">
    <name type="scientific">Symbiodinium pilosum</name>
    <name type="common">Dinoflagellate</name>
    <dbReference type="NCBI Taxonomy" id="2952"/>
    <lineage>
        <taxon>Eukaryota</taxon>
        <taxon>Sar</taxon>
        <taxon>Alveolata</taxon>
        <taxon>Dinophyceae</taxon>
        <taxon>Suessiales</taxon>
        <taxon>Symbiodiniaceae</taxon>
        <taxon>Symbiodinium</taxon>
    </lineage>
</organism>
<name>A0A812JNL2_SYMPI</name>
<feature type="binding site" evidence="1">
    <location>
        <position position="116"/>
    </location>
    <ligand>
        <name>Mg(2+)</name>
        <dbReference type="ChEBI" id="CHEBI:18420"/>
        <label>1</label>
    </ligand>
</feature>
<feature type="binding site" evidence="1">
    <location>
        <position position="380"/>
    </location>
    <ligand>
        <name>Mg(2+)</name>
        <dbReference type="ChEBI" id="CHEBI:18420"/>
        <label>1</label>
    </ligand>
</feature>
<gene>
    <name evidence="2" type="primary">tri1</name>
    <name evidence="2" type="ORF">SPIL2461_LOCUS2270</name>
</gene>
<evidence type="ECO:0000256" key="1">
    <source>
        <dbReference type="PIRSR" id="PIRSR605502-1"/>
    </source>
</evidence>
<dbReference type="Proteomes" id="UP000649617">
    <property type="component" value="Unassembled WGS sequence"/>
</dbReference>